<keyword evidence="4" id="KW-1185">Reference proteome</keyword>
<evidence type="ECO:0000313" key="3">
    <source>
        <dbReference type="EMBL" id="GMN60835.1"/>
    </source>
</evidence>
<accession>A0AA88DT84</accession>
<proteinExistence type="predicted"/>
<dbReference type="EMBL" id="BTGU01000102">
    <property type="protein sequence ID" value="GMN60835.1"/>
    <property type="molecule type" value="Genomic_DNA"/>
</dbReference>
<organism evidence="3 4">
    <name type="scientific">Ficus carica</name>
    <name type="common">Common fig</name>
    <dbReference type="NCBI Taxonomy" id="3494"/>
    <lineage>
        <taxon>Eukaryota</taxon>
        <taxon>Viridiplantae</taxon>
        <taxon>Streptophyta</taxon>
        <taxon>Embryophyta</taxon>
        <taxon>Tracheophyta</taxon>
        <taxon>Spermatophyta</taxon>
        <taxon>Magnoliopsida</taxon>
        <taxon>eudicotyledons</taxon>
        <taxon>Gunneridae</taxon>
        <taxon>Pentapetalae</taxon>
        <taxon>rosids</taxon>
        <taxon>fabids</taxon>
        <taxon>Rosales</taxon>
        <taxon>Moraceae</taxon>
        <taxon>Ficeae</taxon>
        <taxon>Ficus</taxon>
    </lineage>
</organism>
<gene>
    <name evidence="3" type="ORF">TIFTF001_029919</name>
</gene>
<evidence type="ECO:0000256" key="1">
    <source>
        <dbReference type="SAM" id="MobiDB-lite"/>
    </source>
</evidence>
<feature type="domain" description="Putative plant transposon protein" evidence="2">
    <location>
        <begin position="79"/>
        <end position="245"/>
    </location>
</feature>
<comment type="caution">
    <text evidence="3">The sequence shown here is derived from an EMBL/GenBank/DDBJ whole genome shotgun (WGS) entry which is preliminary data.</text>
</comment>
<feature type="compositionally biased region" description="Low complexity" evidence="1">
    <location>
        <begin position="275"/>
        <end position="284"/>
    </location>
</feature>
<evidence type="ECO:0000259" key="2">
    <source>
        <dbReference type="Pfam" id="PF20167"/>
    </source>
</evidence>
<reference evidence="3" key="1">
    <citation type="submission" date="2023-07" db="EMBL/GenBank/DDBJ databases">
        <title>draft genome sequence of fig (Ficus carica).</title>
        <authorList>
            <person name="Takahashi T."/>
            <person name="Nishimura K."/>
        </authorList>
    </citation>
    <scope>NUCLEOTIDE SEQUENCE</scope>
</reference>
<sequence length="320" mass="35515">MEMVVYDTQSAERDVVEPEPVPVTDPVPETEPEPEHVTSVHVETPKWKTRKFLSENIIIVDDHDNLGLVDFLKEKGLIGTVTKPRGFVGTMVHEFYSNLTSYIRESSSPRYCKIYVRGHVFELSPAMINNYLECPTLQSDKPKELDQEVDLDAVTAFLTGDVETKWPGSCGFPSAKLTVKFSILHKIALAVCLPNTHAMNVSMDLAVLLYSIGTGLPLDMGKHIFELIVNHAESKTTYGKLPFPISHLRGSIAAEYSQGRFRSFGECQGEEYARSPRAATPSSSKQALERRERELESLLASHDTVAIDADDDVASNQSAS</sequence>
<dbReference type="Proteomes" id="UP001187192">
    <property type="component" value="Unassembled WGS sequence"/>
</dbReference>
<evidence type="ECO:0000313" key="4">
    <source>
        <dbReference type="Proteomes" id="UP001187192"/>
    </source>
</evidence>
<dbReference type="InterPro" id="IPR046796">
    <property type="entry name" value="Transposase_32_dom"/>
</dbReference>
<feature type="region of interest" description="Disordered" evidence="1">
    <location>
        <begin position="1"/>
        <end position="38"/>
    </location>
</feature>
<feature type="region of interest" description="Disordered" evidence="1">
    <location>
        <begin position="272"/>
        <end position="293"/>
    </location>
</feature>
<dbReference type="Pfam" id="PF20167">
    <property type="entry name" value="Transposase_32"/>
    <property type="match status" value="1"/>
</dbReference>
<dbReference type="AlphaFoldDB" id="A0AA88DT84"/>
<protein>
    <recommendedName>
        <fullName evidence="2">Putative plant transposon protein domain-containing protein</fullName>
    </recommendedName>
</protein>
<name>A0AA88DT84_FICCA</name>